<feature type="modified residue" description="4-aspartylphosphate" evidence="16">
    <location>
        <position position="1153"/>
    </location>
</feature>
<evidence type="ECO:0000256" key="15">
    <source>
        <dbReference type="PROSITE-ProRule" id="PRU00110"/>
    </source>
</evidence>
<dbReference type="SMART" id="SM00091">
    <property type="entry name" value="PAS"/>
    <property type="match status" value="2"/>
</dbReference>
<dbReference type="SUPFAM" id="SSF55781">
    <property type="entry name" value="GAF domain-like"/>
    <property type="match status" value="1"/>
</dbReference>
<comment type="function">
    <text evidence="11">Member of the two-component regulatory system BvgS/BvgA. Phosphorylates BvgA via a four-step phosphorelay in response to environmental signals.</text>
</comment>
<dbReference type="Pfam" id="PF08447">
    <property type="entry name" value="PAS_3"/>
    <property type="match status" value="1"/>
</dbReference>
<keyword evidence="3 16" id="KW-0597">Phosphoprotein</keyword>
<dbReference type="GO" id="GO:0005524">
    <property type="term" value="F:ATP binding"/>
    <property type="evidence" value="ECO:0007669"/>
    <property type="project" value="UniProtKB-KW"/>
</dbReference>
<dbReference type="InterPro" id="IPR035965">
    <property type="entry name" value="PAS-like_dom_sf"/>
</dbReference>
<dbReference type="NCBIfam" id="TIGR00229">
    <property type="entry name" value="sensory_box"/>
    <property type="match status" value="1"/>
</dbReference>
<keyword evidence="10" id="KW-0843">Virulence</keyword>
<evidence type="ECO:0000259" key="19">
    <source>
        <dbReference type="PROSITE" id="PS50112"/>
    </source>
</evidence>
<dbReference type="EC" id="2.7.13.3" evidence="2"/>
<feature type="domain" description="Response regulatory" evidence="18">
    <location>
        <begin position="836"/>
        <end position="955"/>
    </location>
</feature>
<dbReference type="InterPro" id="IPR001789">
    <property type="entry name" value="Sig_transdc_resp-reg_receiver"/>
</dbReference>
<dbReference type="InterPro" id="IPR005467">
    <property type="entry name" value="His_kinase_dom"/>
</dbReference>
<dbReference type="SMART" id="SM00086">
    <property type="entry name" value="PAC"/>
    <property type="match status" value="2"/>
</dbReference>
<keyword evidence="6" id="KW-0547">Nucleotide-binding</keyword>
<dbReference type="PROSITE" id="PS50112">
    <property type="entry name" value="PAS"/>
    <property type="match status" value="2"/>
</dbReference>
<dbReference type="InterPro" id="IPR036641">
    <property type="entry name" value="HPT_dom_sf"/>
</dbReference>
<dbReference type="SUPFAM" id="SSF52172">
    <property type="entry name" value="CheY-like"/>
    <property type="match status" value="2"/>
</dbReference>
<dbReference type="InterPro" id="IPR036890">
    <property type="entry name" value="HATPase_C_sf"/>
</dbReference>
<keyword evidence="7" id="KW-0418">Kinase</keyword>
<evidence type="ECO:0000256" key="6">
    <source>
        <dbReference type="ARBA" id="ARBA00022741"/>
    </source>
</evidence>
<dbReference type="InterPro" id="IPR001610">
    <property type="entry name" value="PAC"/>
</dbReference>
<dbReference type="InterPro" id="IPR013655">
    <property type="entry name" value="PAS_fold_3"/>
</dbReference>
<dbReference type="EMBL" id="VYGV01000026">
    <property type="protein sequence ID" value="NWF48324.1"/>
    <property type="molecule type" value="Genomic_DNA"/>
</dbReference>
<evidence type="ECO:0000256" key="8">
    <source>
        <dbReference type="ARBA" id="ARBA00022840"/>
    </source>
</evidence>
<dbReference type="Pfam" id="PF00072">
    <property type="entry name" value="Response_reg"/>
    <property type="match status" value="2"/>
</dbReference>
<comment type="catalytic activity">
    <reaction evidence="1">
        <text>ATP + protein L-histidine = ADP + protein N-phospho-L-histidine.</text>
        <dbReference type="EC" id="2.7.13.3"/>
    </reaction>
</comment>
<organism evidence="22 23">
    <name type="scientific">Hydrogenophaga aromaticivorans</name>
    <dbReference type="NCBI Taxonomy" id="2610898"/>
    <lineage>
        <taxon>Bacteria</taxon>
        <taxon>Pseudomonadati</taxon>
        <taxon>Pseudomonadota</taxon>
        <taxon>Betaproteobacteria</taxon>
        <taxon>Burkholderiales</taxon>
        <taxon>Comamonadaceae</taxon>
        <taxon>Hydrogenophaga</taxon>
    </lineage>
</organism>
<feature type="domain" description="Histidine kinase" evidence="17">
    <location>
        <begin position="459"/>
        <end position="679"/>
    </location>
</feature>
<evidence type="ECO:0000256" key="11">
    <source>
        <dbReference type="ARBA" id="ARBA00058004"/>
    </source>
</evidence>
<dbReference type="Pfam" id="PF13426">
    <property type="entry name" value="PAS_9"/>
    <property type="match status" value="1"/>
</dbReference>
<evidence type="ECO:0000256" key="4">
    <source>
        <dbReference type="ARBA" id="ARBA00022679"/>
    </source>
</evidence>
<keyword evidence="5" id="KW-0732">Signal</keyword>
<feature type="domain" description="PAS" evidence="19">
    <location>
        <begin position="298"/>
        <end position="344"/>
    </location>
</feature>
<feature type="domain" description="HPt" evidence="21">
    <location>
        <begin position="997"/>
        <end position="1094"/>
    </location>
</feature>
<dbReference type="GO" id="GO:0005886">
    <property type="term" value="C:plasma membrane"/>
    <property type="evidence" value="ECO:0007669"/>
    <property type="project" value="UniProtKB-SubCell"/>
</dbReference>
<evidence type="ECO:0000313" key="22">
    <source>
        <dbReference type="EMBL" id="NWF48324.1"/>
    </source>
</evidence>
<feature type="domain" description="PAS" evidence="19">
    <location>
        <begin position="201"/>
        <end position="238"/>
    </location>
</feature>
<dbReference type="Pfam" id="PF00512">
    <property type="entry name" value="HisKA"/>
    <property type="match status" value="1"/>
</dbReference>
<dbReference type="FunFam" id="1.10.287.130:FF:000002">
    <property type="entry name" value="Two-component osmosensing histidine kinase"/>
    <property type="match status" value="1"/>
</dbReference>
<feature type="domain" description="Response regulatory" evidence="18">
    <location>
        <begin position="1101"/>
        <end position="1223"/>
    </location>
</feature>
<dbReference type="RefSeq" id="WP_177138891.1">
    <property type="nucleotide sequence ID" value="NZ_VYGV01000026.1"/>
</dbReference>
<dbReference type="InterPro" id="IPR000700">
    <property type="entry name" value="PAS-assoc_C"/>
</dbReference>
<dbReference type="CDD" id="cd00088">
    <property type="entry name" value="HPT"/>
    <property type="match status" value="1"/>
</dbReference>
<dbReference type="InterPro" id="IPR011006">
    <property type="entry name" value="CheY-like_superfamily"/>
</dbReference>
<sequence length="1227" mass="133978">MPFLHPASVELARIQTLRSLATLDTSSDPTIQSLLKVAALTLRCTRAAVCLMDGDQHWIKASYGLDSVPESCGAAFAAQVAACDDVLVLTDTGSDPLSGEPAPATPRLFVGAPVRVDGHSIGVLCLFGAEPRTLSDIERTMLLELRTTVEHWLVGLRERLQLEARTREFRELAEQMPGIVYRAVMDEASSTLYVSSRVRELGYTPEEWMARPEAWMQALHPEDSARVLAELADGLKNRPSFELQYRIRNAAGDWRHYHDAIRIVRPSRDDVDPVIQGLMTDVTDRVRDTNQPREEAGWLSKLAMAAEQATASIVITDIAANIEYVNQAMVATSGYSRDELMGQNSRILQSGLTPGSRYRKLWAALGAGKPWRGFFNNRRKDGSHYIEFAVITPVRDPDGRVTHYLAVKEDITDKRRMSEDLTRYRYHLEELVTQRTVELEKARRSAEAANAAKSAFLATMSHEIRTPMNGVMGVADVLLQTPLSPAQQEMVETINESAAALLAIIDDILDFSKIEAGRLVLEEAPFAIRSVVGRSCAPLSTVAAGRGVRLHAFADPRLPDLMLGDGNRVRQILLNLVGNAIKFSAGLNRPGRVTVRATPVGDSVRLEVADNGIGMTDEVQRLVFQPFIQGEASTTRNYGGTGLGLAISHRLVSAMGGSISVRSQPDAGATFTVDLPLKPASAVNSAISSELVGIHALLVLDDADIRDDWAAYLSAAGARVSLVDSTDDAAAWPEQEGEARVVIAPAGHQVLHRSTAEASGRSEGQVVMHQKPRTEPVSQAPGQANMSVIGLRRKDLLVAVAMAAGRVLVPAHGVVSPERERHPADWGLVAACQGRAILVAEDNEINQRVLRYQLELLGLDPVFTGDGQEALALWRQRPDHFCLLLTDLQMPGLSGIELTEAIRKEEAVGHRMPIIALTANAMHSEVHRCRAVGMDDYLTKPVSLPKLETMLHRWLEVVRLPAPAGSLAQRPEPQPEPVAAGWDGFDDHALQRVLGADPEILQDMRSRYLASLDRAQTEIREAAAREDSASAGFTAHRIKSSSRLVGAVGLAQLLDQIETLGTVGDAAGIARLVPSLVDSIASVRQHLRRLESAVQAAPLTHVLCIDDDPVHLNELVTLLAQAGAPRVERFTEGSELQQRLAELDTSQVLLLLDLHMPCMNGVELIQHLRQWRFNGHVALIGHFDHQMLDTAERLVDGYGLKWAGTLTSPLSEHKVRTILQACGGLRD</sequence>
<dbReference type="PROSITE" id="PS50113">
    <property type="entry name" value="PAC"/>
    <property type="match status" value="1"/>
</dbReference>
<dbReference type="Proteomes" id="UP000545507">
    <property type="component" value="Unassembled WGS sequence"/>
</dbReference>
<dbReference type="InterPro" id="IPR008207">
    <property type="entry name" value="Sig_transdc_His_kin_Hpt_dom"/>
</dbReference>
<dbReference type="Pfam" id="PF02518">
    <property type="entry name" value="HATPase_c"/>
    <property type="match status" value="1"/>
</dbReference>
<dbReference type="SMART" id="SM00065">
    <property type="entry name" value="GAF"/>
    <property type="match status" value="1"/>
</dbReference>
<comment type="caution">
    <text evidence="22">The sequence shown here is derived from an EMBL/GenBank/DDBJ whole genome shotgun (WGS) entry which is preliminary data.</text>
</comment>
<dbReference type="Gene3D" id="3.40.50.2300">
    <property type="match status" value="2"/>
</dbReference>
<evidence type="ECO:0000256" key="12">
    <source>
        <dbReference type="ARBA" id="ARBA00064003"/>
    </source>
</evidence>
<dbReference type="SMART" id="SM00387">
    <property type="entry name" value="HATPase_c"/>
    <property type="match status" value="1"/>
</dbReference>
<dbReference type="CDD" id="cd17546">
    <property type="entry name" value="REC_hyHK_CKI1_RcsC-like"/>
    <property type="match status" value="1"/>
</dbReference>
<evidence type="ECO:0000256" key="13">
    <source>
        <dbReference type="ARBA" id="ARBA00068150"/>
    </source>
</evidence>
<dbReference type="CDD" id="cd16922">
    <property type="entry name" value="HATPase_EvgS-ArcB-TorS-like"/>
    <property type="match status" value="1"/>
</dbReference>
<dbReference type="InterPro" id="IPR036097">
    <property type="entry name" value="HisK_dim/P_sf"/>
</dbReference>
<keyword evidence="4" id="KW-0808">Transferase</keyword>
<evidence type="ECO:0000256" key="3">
    <source>
        <dbReference type="ARBA" id="ARBA00022553"/>
    </source>
</evidence>
<feature type="domain" description="PAC" evidence="20">
    <location>
        <begin position="369"/>
        <end position="423"/>
    </location>
</feature>
<dbReference type="Gene3D" id="3.30.450.20">
    <property type="entry name" value="PAS domain"/>
    <property type="match status" value="2"/>
</dbReference>
<evidence type="ECO:0000259" key="18">
    <source>
        <dbReference type="PROSITE" id="PS50110"/>
    </source>
</evidence>
<dbReference type="PROSITE" id="PS50109">
    <property type="entry name" value="HIS_KIN"/>
    <property type="match status" value="1"/>
</dbReference>
<dbReference type="CDD" id="cd00130">
    <property type="entry name" value="PAS"/>
    <property type="match status" value="2"/>
</dbReference>
<dbReference type="PROSITE" id="PS50110">
    <property type="entry name" value="RESPONSE_REGULATORY"/>
    <property type="match status" value="2"/>
</dbReference>
<dbReference type="Gene3D" id="3.30.565.10">
    <property type="entry name" value="Histidine kinase-like ATPase, C-terminal domain"/>
    <property type="match status" value="1"/>
</dbReference>
<evidence type="ECO:0000259" key="21">
    <source>
        <dbReference type="PROSITE" id="PS50894"/>
    </source>
</evidence>
<dbReference type="Pfam" id="PF01627">
    <property type="entry name" value="Hpt"/>
    <property type="match status" value="1"/>
</dbReference>
<name>A0A7Y8H1V4_9BURK</name>
<evidence type="ECO:0000256" key="16">
    <source>
        <dbReference type="PROSITE-ProRule" id="PRU00169"/>
    </source>
</evidence>
<evidence type="ECO:0000259" key="17">
    <source>
        <dbReference type="PROSITE" id="PS50109"/>
    </source>
</evidence>
<dbReference type="SUPFAM" id="SSF55785">
    <property type="entry name" value="PYP-like sensor domain (PAS domain)"/>
    <property type="match status" value="2"/>
</dbReference>
<dbReference type="FunFam" id="3.30.565.10:FF:000010">
    <property type="entry name" value="Sensor histidine kinase RcsC"/>
    <property type="match status" value="1"/>
</dbReference>
<evidence type="ECO:0000256" key="1">
    <source>
        <dbReference type="ARBA" id="ARBA00000085"/>
    </source>
</evidence>
<accession>A0A7Y8H1V4</accession>
<dbReference type="Pfam" id="PF01590">
    <property type="entry name" value="GAF"/>
    <property type="match status" value="1"/>
</dbReference>
<keyword evidence="23" id="KW-1185">Reference proteome</keyword>
<dbReference type="AlphaFoldDB" id="A0A7Y8H1V4"/>
<dbReference type="SUPFAM" id="SSF47226">
    <property type="entry name" value="Histidine-containing phosphotransfer domain, HPT domain"/>
    <property type="match status" value="1"/>
</dbReference>
<dbReference type="PROSITE" id="PS50894">
    <property type="entry name" value="HPT"/>
    <property type="match status" value="1"/>
</dbReference>
<dbReference type="InterPro" id="IPR003018">
    <property type="entry name" value="GAF"/>
</dbReference>
<evidence type="ECO:0000256" key="14">
    <source>
        <dbReference type="ARBA" id="ARBA00070152"/>
    </source>
</evidence>
<gene>
    <name evidence="22" type="ORF">F3K02_24165</name>
</gene>
<dbReference type="SUPFAM" id="SSF55874">
    <property type="entry name" value="ATPase domain of HSP90 chaperone/DNA topoisomerase II/histidine kinase"/>
    <property type="match status" value="1"/>
</dbReference>
<evidence type="ECO:0000256" key="2">
    <source>
        <dbReference type="ARBA" id="ARBA00012438"/>
    </source>
</evidence>
<dbReference type="SMART" id="SM00448">
    <property type="entry name" value="REC"/>
    <property type="match status" value="2"/>
</dbReference>
<dbReference type="PRINTS" id="PR00344">
    <property type="entry name" value="BCTRLSENSOR"/>
</dbReference>
<keyword evidence="9" id="KW-0902">Two-component regulatory system</keyword>
<dbReference type="GO" id="GO:0000155">
    <property type="term" value="F:phosphorelay sensor kinase activity"/>
    <property type="evidence" value="ECO:0007669"/>
    <property type="project" value="InterPro"/>
</dbReference>
<feature type="modified residue" description="4-aspartylphosphate" evidence="16">
    <location>
        <position position="887"/>
    </location>
</feature>
<dbReference type="Gene3D" id="3.30.450.40">
    <property type="match status" value="1"/>
</dbReference>
<dbReference type="InterPro" id="IPR004358">
    <property type="entry name" value="Sig_transdc_His_kin-like_C"/>
</dbReference>
<protein>
    <recommendedName>
        <fullName evidence="13">Sensory/regulatory protein RpfC</fullName>
        <ecNumber evidence="2">2.7.13.3</ecNumber>
    </recommendedName>
    <alternativeName>
        <fullName evidence="14">Virulence sensor protein BvgS</fullName>
    </alternativeName>
</protein>
<evidence type="ECO:0000256" key="10">
    <source>
        <dbReference type="ARBA" id="ARBA00023026"/>
    </source>
</evidence>
<evidence type="ECO:0000256" key="9">
    <source>
        <dbReference type="ARBA" id="ARBA00023012"/>
    </source>
</evidence>
<dbReference type="PANTHER" id="PTHR45339:SF5">
    <property type="entry name" value="HISTIDINE KINASE"/>
    <property type="match status" value="1"/>
</dbReference>
<dbReference type="Gene3D" id="1.20.120.160">
    <property type="entry name" value="HPT domain"/>
    <property type="match status" value="1"/>
</dbReference>
<evidence type="ECO:0000259" key="20">
    <source>
        <dbReference type="PROSITE" id="PS50113"/>
    </source>
</evidence>
<dbReference type="InterPro" id="IPR003661">
    <property type="entry name" value="HisK_dim/P_dom"/>
</dbReference>
<dbReference type="SMART" id="SM00388">
    <property type="entry name" value="HisKA"/>
    <property type="match status" value="1"/>
</dbReference>
<dbReference type="InterPro" id="IPR000014">
    <property type="entry name" value="PAS"/>
</dbReference>
<dbReference type="CDD" id="cd00082">
    <property type="entry name" value="HisKA"/>
    <property type="match status" value="1"/>
</dbReference>
<dbReference type="InterPro" id="IPR003594">
    <property type="entry name" value="HATPase_dom"/>
</dbReference>
<dbReference type="PANTHER" id="PTHR45339">
    <property type="entry name" value="HYBRID SIGNAL TRANSDUCTION HISTIDINE KINASE J"/>
    <property type="match status" value="1"/>
</dbReference>
<reference evidence="22 23" key="1">
    <citation type="submission" date="2019-09" db="EMBL/GenBank/DDBJ databases">
        <title>Hydrogenophaga aromatica sp. nov., isolated from a para-xylene-degrading enrichment culture.</title>
        <authorList>
            <person name="Tancsics A."/>
            <person name="Banerjee S."/>
        </authorList>
    </citation>
    <scope>NUCLEOTIDE SEQUENCE [LARGE SCALE GENOMIC DNA]</scope>
    <source>
        <strain evidence="22 23">D2P1</strain>
    </source>
</reference>
<evidence type="ECO:0000256" key="7">
    <source>
        <dbReference type="ARBA" id="ARBA00022777"/>
    </source>
</evidence>
<keyword evidence="8" id="KW-0067">ATP-binding</keyword>
<feature type="modified residue" description="Phosphohistidine" evidence="15">
    <location>
        <position position="1036"/>
    </location>
</feature>
<evidence type="ECO:0000256" key="5">
    <source>
        <dbReference type="ARBA" id="ARBA00022729"/>
    </source>
</evidence>
<evidence type="ECO:0000313" key="23">
    <source>
        <dbReference type="Proteomes" id="UP000545507"/>
    </source>
</evidence>
<dbReference type="InterPro" id="IPR029016">
    <property type="entry name" value="GAF-like_dom_sf"/>
</dbReference>
<dbReference type="Gene3D" id="1.10.287.130">
    <property type="match status" value="1"/>
</dbReference>
<dbReference type="SUPFAM" id="SSF47384">
    <property type="entry name" value="Homodimeric domain of signal transducing histidine kinase"/>
    <property type="match status" value="1"/>
</dbReference>
<proteinExistence type="predicted"/>
<comment type="subunit">
    <text evidence="12">At low DSF concentrations, interacts with RpfF.</text>
</comment>